<dbReference type="EC" id="3.4.21.102" evidence="7"/>
<protein>
    <submittedName>
        <fullName evidence="7">Carboxy terminal-processing peptidase</fullName>
        <ecNumber evidence="7">3.4.21.102</ecNumber>
    </submittedName>
</protein>
<dbReference type="Pfam" id="PF00595">
    <property type="entry name" value="PDZ"/>
    <property type="match status" value="1"/>
</dbReference>
<evidence type="ECO:0000256" key="2">
    <source>
        <dbReference type="ARBA" id="ARBA00022670"/>
    </source>
</evidence>
<dbReference type="SMART" id="SM00228">
    <property type="entry name" value="PDZ"/>
    <property type="match status" value="1"/>
</dbReference>
<dbReference type="CDD" id="cd06782">
    <property type="entry name" value="cpPDZ_CPP-like"/>
    <property type="match status" value="1"/>
</dbReference>
<keyword evidence="8" id="KW-1185">Reference proteome</keyword>
<dbReference type="SUPFAM" id="SSF50156">
    <property type="entry name" value="PDZ domain-like"/>
    <property type="match status" value="1"/>
</dbReference>
<dbReference type="InterPro" id="IPR040573">
    <property type="entry name" value="TSP_N"/>
</dbReference>
<evidence type="ECO:0000313" key="8">
    <source>
        <dbReference type="Proteomes" id="UP001560573"/>
    </source>
</evidence>
<keyword evidence="2 5" id="KW-0645">Protease</keyword>
<dbReference type="NCBIfam" id="TIGR00225">
    <property type="entry name" value="prc"/>
    <property type="match status" value="1"/>
</dbReference>
<dbReference type="Pfam" id="PF17804">
    <property type="entry name" value="TSP_NTD"/>
    <property type="match status" value="1"/>
</dbReference>
<dbReference type="InterPro" id="IPR036034">
    <property type="entry name" value="PDZ_sf"/>
</dbReference>
<sequence>MMSRKVWPFILIMVVGGTFWAFKSKGGTDDNVFAKQQKLLIAIGNILEQRHYSPKVIDDSFSVRVFKDYLSSMDPDKTIFLQSDIDVLKKYETTLDDEIHGAPLQFFPAVGVVYEKRINEVTNIYKGILEKPFDFKVDETAQLDGDKLGYPATEQARQDLWRKRLKYMTLERYVDLQDQREKNKKVDSIAKKTDADLEKEARDKVLKTMDRTYTRLKTKLDENEQFSLYVNTITGEMDPHTNYFPPVEKRAFDEDMSRRFFGIGAQLRDEDGGIKIVSLITGGPAWKSGQVQVNDIIMKVAQGSEEPVDLGGFAVTDAVKLIRGNKGTEVKLTLKKADGTIKTVSLIRDEIVEDELLVRSAIVHDSAGKKIGYIYLPEFYADFERPDGNRCSADVAKEVAKLKKENVAGIIIDLRFNGGGSLVEVVQMVGLFIKNGPIVQVKDRNGAPDVWKDTDESVLYDGPLAVMVNELSASASEIFAAAIQDYGRGIIIGSTSTYGKGTVQKNIPIGKPVDFLTGATEYGALKLTFEKFYRINGGSTQLKGVTPDVVIPDSYEYLKFREKDNPSALTWDQIPKSTYALWNQNGYADIVKRADERINKNASFSQIKNNTLWLSKNVDKEYNLNINKYKEEQKLIRNTAKQNTDLAALSKPMKIEPAIVDHDKFYNNTDKGKQDRYQQWLKGLRTDLYIDESVRIVADMANAAGTTTVKR</sequence>
<accession>A0ABV3Z8P3</accession>
<keyword evidence="3 5" id="KW-0378">Hydrolase</keyword>
<dbReference type="SMART" id="SM00245">
    <property type="entry name" value="TSPc"/>
    <property type="match status" value="1"/>
</dbReference>
<evidence type="ECO:0000256" key="4">
    <source>
        <dbReference type="ARBA" id="ARBA00022825"/>
    </source>
</evidence>
<dbReference type="GO" id="GO:0004252">
    <property type="term" value="F:serine-type endopeptidase activity"/>
    <property type="evidence" value="ECO:0007669"/>
    <property type="project" value="UniProtKB-EC"/>
</dbReference>
<evidence type="ECO:0000256" key="1">
    <source>
        <dbReference type="ARBA" id="ARBA00009179"/>
    </source>
</evidence>
<evidence type="ECO:0000256" key="5">
    <source>
        <dbReference type="RuleBase" id="RU004404"/>
    </source>
</evidence>
<reference evidence="7 8" key="1">
    <citation type="submission" date="2023-07" db="EMBL/GenBank/DDBJ databases">
        <authorList>
            <person name="Lian W.-H."/>
        </authorList>
    </citation>
    <scope>NUCLEOTIDE SEQUENCE [LARGE SCALE GENOMIC DNA]</scope>
    <source>
        <strain evidence="7 8">SYSU DXS3180</strain>
    </source>
</reference>
<dbReference type="Pfam" id="PF11818">
    <property type="entry name" value="DUF3340"/>
    <property type="match status" value="1"/>
</dbReference>
<keyword evidence="4 5" id="KW-0720">Serine protease</keyword>
<dbReference type="RefSeq" id="WP_369327624.1">
    <property type="nucleotide sequence ID" value="NZ_JAULBC010000001.1"/>
</dbReference>
<organism evidence="7 8">
    <name type="scientific">Danxiaibacter flavus</name>
    <dbReference type="NCBI Taxonomy" id="3049108"/>
    <lineage>
        <taxon>Bacteria</taxon>
        <taxon>Pseudomonadati</taxon>
        <taxon>Bacteroidota</taxon>
        <taxon>Chitinophagia</taxon>
        <taxon>Chitinophagales</taxon>
        <taxon>Chitinophagaceae</taxon>
        <taxon>Danxiaibacter</taxon>
    </lineage>
</organism>
<dbReference type="EMBL" id="JAULBC010000001">
    <property type="protein sequence ID" value="MEX6686233.1"/>
    <property type="molecule type" value="Genomic_DNA"/>
</dbReference>
<evidence type="ECO:0000313" key="7">
    <source>
        <dbReference type="EMBL" id="MEX6686233.1"/>
    </source>
</evidence>
<dbReference type="PROSITE" id="PS50106">
    <property type="entry name" value="PDZ"/>
    <property type="match status" value="1"/>
</dbReference>
<gene>
    <name evidence="7" type="ORF">QTN47_01940</name>
</gene>
<dbReference type="InterPro" id="IPR029045">
    <property type="entry name" value="ClpP/crotonase-like_dom_sf"/>
</dbReference>
<evidence type="ECO:0000256" key="3">
    <source>
        <dbReference type="ARBA" id="ARBA00022801"/>
    </source>
</evidence>
<dbReference type="Proteomes" id="UP001560573">
    <property type="component" value="Unassembled WGS sequence"/>
</dbReference>
<dbReference type="Pfam" id="PF03572">
    <property type="entry name" value="Peptidase_S41"/>
    <property type="match status" value="1"/>
</dbReference>
<dbReference type="InterPro" id="IPR004447">
    <property type="entry name" value="Peptidase_S41A"/>
</dbReference>
<comment type="similarity">
    <text evidence="1 5">Belongs to the peptidase S41A family.</text>
</comment>
<dbReference type="Gene3D" id="3.90.226.10">
    <property type="entry name" value="2-enoyl-CoA Hydratase, Chain A, domain 1"/>
    <property type="match status" value="1"/>
</dbReference>
<name>A0ABV3Z8P3_9BACT</name>
<dbReference type="CDD" id="cd07560">
    <property type="entry name" value="Peptidase_S41_CPP"/>
    <property type="match status" value="1"/>
</dbReference>
<evidence type="ECO:0000259" key="6">
    <source>
        <dbReference type="PROSITE" id="PS50106"/>
    </source>
</evidence>
<dbReference type="InterPro" id="IPR005151">
    <property type="entry name" value="Tail-specific_protease"/>
</dbReference>
<dbReference type="PANTHER" id="PTHR32060:SF22">
    <property type="entry name" value="CARBOXYL-TERMINAL-PROCESSING PEPTIDASE 3, CHLOROPLASTIC"/>
    <property type="match status" value="1"/>
</dbReference>
<dbReference type="PANTHER" id="PTHR32060">
    <property type="entry name" value="TAIL-SPECIFIC PROTEASE"/>
    <property type="match status" value="1"/>
</dbReference>
<dbReference type="InterPro" id="IPR020992">
    <property type="entry name" value="Tail_Prtase_C"/>
</dbReference>
<feature type="domain" description="PDZ" evidence="6">
    <location>
        <begin position="263"/>
        <end position="323"/>
    </location>
</feature>
<comment type="caution">
    <text evidence="7">The sequence shown here is derived from an EMBL/GenBank/DDBJ whole genome shotgun (WGS) entry which is preliminary data.</text>
</comment>
<proteinExistence type="inferred from homology"/>
<dbReference type="Gene3D" id="2.30.42.10">
    <property type="match status" value="1"/>
</dbReference>
<dbReference type="SUPFAM" id="SSF52096">
    <property type="entry name" value="ClpP/crotonase"/>
    <property type="match status" value="1"/>
</dbReference>
<dbReference type="InterPro" id="IPR001478">
    <property type="entry name" value="PDZ"/>
</dbReference>